<evidence type="ECO:0000256" key="2">
    <source>
        <dbReference type="ARBA" id="ARBA00008024"/>
    </source>
</evidence>
<evidence type="ECO:0000256" key="6">
    <source>
        <dbReference type="ARBA" id="ARBA00022771"/>
    </source>
</evidence>
<dbReference type="FunCoup" id="A0A1X2H866">
    <property type="interactions" value="69"/>
</dbReference>
<organism evidence="16 17">
    <name type="scientific">Syncephalastrum racemosum</name>
    <name type="common">Filamentous fungus</name>
    <dbReference type="NCBI Taxonomy" id="13706"/>
    <lineage>
        <taxon>Eukaryota</taxon>
        <taxon>Fungi</taxon>
        <taxon>Fungi incertae sedis</taxon>
        <taxon>Mucoromycota</taxon>
        <taxon>Mucoromycotina</taxon>
        <taxon>Mucoromycetes</taxon>
        <taxon>Mucorales</taxon>
        <taxon>Syncephalastraceae</taxon>
        <taxon>Syncephalastrum</taxon>
    </lineage>
</organism>
<dbReference type="GO" id="GO:0036002">
    <property type="term" value="F:pre-mRNA binding"/>
    <property type="evidence" value="ECO:0007669"/>
    <property type="project" value="TreeGrafter"/>
</dbReference>
<keyword evidence="4 12" id="KW-0479">Metal-binding</keyword>
<keyword evidence="17" id="KW-1185">Reference proteome</keyword>
<feature type="region of interest" description="Disordered" evidence="13">
    <location>
        <begin position="253"/>
        <end position="282"/>
    </location>
</feature>
<sequence>MAPARKQITRAQLDEYLRERKPEGGTYNIWHNRWKGLERDWSKKNQRAKFRCNVERDSGETVGSNNPNAYFCVYFAKGMCIQGSECSMWHRIPNEKDEVETTIDCFGRDKFMEFRQDMGGVGSFNTQNKTLYVGRVSGTADMGHVVRKHFEAFGEIERLRYIRHRGVAFVTYKGRSNAEFAREAMMNQTLDNNETINVRWATAEQNKPGAEGEETLIARQIEAAEAPGKKRALEASYVRQEVESELPAEFTQTKREVNEDGFRQMENEAKRQRAEQEDRRQIDYDEEAARALYGYTSEDQAWQAAMVAQQQRQQQLRQQQQQRAGGIIPESVLSGLKTIAQPTASQTTATKSTNGLGSLANYASDSEDE</sequence>
<comment type="subcellular location">
    <subcellularLocation>
        <location evidence="1">Nucleus</location>
    </subcellularLocation>
</comment>
<keyword evidence="8 11" id="KW-0694">RNA-binding</keyword>
<dbReference type="CDD" id="cd12360">
    <property type="entry name" value="RRM_cwf2"/>
    <property type="match status" value="1"/>
</dbReference>
<dbReference type="GO" id="GO:0071014">
    <property type="term" value="C:post-mRNA release spliceosomal complex"/>
    <property type="evidence" value="ECO:0007669"/>
    <property type="project" value="EnsemblFungi"/>
</dbReference>
<protein>
    <recommendedName>
        <fullName evidence="18">Pre-mRNA-splicing factor cwc2</fullName>
    </recommendedName>
</protein>
<keyword evidence="9" id="KW-0508">mRNA splicing</keyword>
<reference evidence="16 17" key="1">
    <citation type="submission" date="2016-07" db="EMBL/GenBank/DDBJ databases">
        <title>Pervasive Adenine N6-methylation of Active Genes in Fungi.</title>
        <authorList>
            <consortium name="DOE Joint Genome Institute"/>
            <person name="Mondo S.J."/>
            <person name="Dannebaum R.O."/>
            <person name="Kuo R.C."/>
            <person name="Labutti K."/>
            <person name="Haridas S."/>
            <person name="Kuo A."/>
            <person name="Salamov A."/>
            <person name="Ahrendt S.R."/>
            <person name="Lipzen A."/>
            <person name="Sullivan W."/>
            <person name="Andreopoulos W.B."/>
            <person name="Clum A."/>
            <person name="Lindquist E."/>
            <person name="Daum C."/>
            <person name="Ramamoorthy G.K."/>
            <person name="Gryganskyi A."/>
            <person name="Culley D."/>
            <person name="Magnuson J.K."/>
            <person name="James T.Y."/>
            <person name="O'Malley M.A."/>
            <person name="Stajich J.E."/>
            <person name="Spatafora J.W."/>
            <person name="Visel A."/>
            <person name="Grigoriev I.V."/>
        </authorList>
    </citation>
    <scope>NUCLEOTIDE SEQUENCE [LARGE SCALE GENOMIC DNA]</scope>
    <source>
        <strain evidence="16 17">NRRL 2496</strain>
    </source>
</reference>
<comment type="similarity">
    <text evidence="2">Belongs to the RRM CWC2 family.</text>
</comment>
<evidence type="ECO:0000256" key="13">
    <source>
        <dbReference type="SAM" id="MobiDB-lite"/>
    </source>
</evidence>
<dbReference type="InParanoid" id="A0A1X2H866"/>
<dbReference type="Pfam" id="PF00076">
    <property type="entry name" value="RRM_1"/>
    <property type="match status" value="1"/>
</dbReference>
<dbReference type="GO" id="GO:0006397">
    <property type="term" value="P:mRNA processing"/>
    <property type="evidence" value="ECO:0007669"/>
    <property type="project" value="UniProtKB-KW"/>
</dbReference>
<evidence type="ECO:0000256" key="5">
    <source>
        <dbReference type="ARBA" id="ARBA00022728"/>
    </source>
</evidence>
<keyword evidence="6 12" id="KW-0863">Zinc-finger</keyword>
<keyword evidence="3" id="KW-0507">mRNA processing</keyword>
<feature type="domain" description="RRM" evidence="14">
    <location>
        <begin position="129"/>
        <end position="203"/>
    </location>
</feature>
<dbReference type="Gene3D" id="3.30.70.330">
    <property type="match status" value="1"/>
</dbReference>
<dbReference type="GO" id="GO:0071007">
    <property type="term" value="C:U2-type catalytic step 2 spliceosome"/>
    <property type="evidence" value="ECO:0007669"/>
    <property type="project" value="TreeGrafter"/>
</dbReference>
<dbReference type="SMART" id="SM00360">
    <property type="entry name" value="RRM"/>
    <property type="match status" value="1"/>
</dbReference>
<evidence type="ECO:0000259" key="14">
    <source>
        <dbReference type="PROSITE" id="PS50102"/>
    </source>
</evidence>
<dbReference type="InterPro" id="IPR039171">
    <property type="entry name" value="Cwc2/Slt11"/>
</dbReference>
<evidence type="ECO:0000313" key="17">
    <source>
        <dbReference type="Proteomes" id="UP000242180"/>
    </source>
</evidence>
<dbReference type="PROSITE" id="PS50102">
    <property type="entry name" value="RRM"/>
    <property type="match status" value="1"/>
</dbReference>
<dbReference type="InterPro" id="IPR032297">
    <property type="entry name" value="Torus"/>
</dbReference>
<feature type="zinc finger region" description="C3H1-type" evidence="12">
    <location>
        <begin position="66"/>
        <end position="93"/>
    </location>
</feature>
<name>A0A1X2H866_SYNRA</name>
<dbReference type="OrthoDB" id="10251848at2759"/>
<dbReference type="PANTHER" id="PTHR14089:SF2">
    <property type="entry name" value="PRE-MRNA-SPLICING FACTOR CWC2"/>
    <property type="match status" value="1"/>
</dbReference>
<keyword evidence="10" id="KW-0539">Nucleus</keyword>
<dbReference type="GO" id="GO:0000974">
    <property type="term" value="C:Prp19 complex"/>
    <property type="evidence" value="ECO:0007669"/>
    <property type="project" value="EnsemblFungi"/>
</dbReference>
<accession>A0A1X2H866</accession>
<evidence type="ECO:0000313" key="16">
    <source>
        <dbReference type="EMBL" id="ORY94732.1"/>
    </source>
</evidence>
<evidence type="ECO:0000256" key="11">
    <source>
        <dbReference type="PROSITE-ProRule" id="PRU00176"/>
    </source>
</evidence>
<evidence type="ECO:0000259" key="15">
    <source>
        <dbReference type="PROSITE" id="PS50103"/>
    </source>
</evidence>
<dbReference type="InterPro" id="IPR000571">
    <property type="entry name" value="Znf_CCCH"/>
</dbReference>
<dbReference type="GO" id="GO:0008270">
    <property type="term" value="F:zinc ion binding"/>
    <property type="evidence" value="ECO:0007669"/>
    <property type="project" value="UniProtKB-KW"/>
</dbReference>
<proteinExistence type="inferred from homology"/>
<evidence type="ECO:0000256" key="10">
    <source>
        <dbReference type="ARBA" id="ARBA00023242"/>
    </source>
</evidence>
<dbReference type="PROSITE" id="PS50103">
    <property type="entry name" value="ZF_C3H1"/>
    <property type="match status" value="1"/>
</dbReference>
<dbReference type="Proteomes" id="UP000242180">
    <property type="component" value="Unassembled WGS sequence"/>
</dbReference>
<feature type="domain" description="C3H1-type" evidence="15">
    <location>
        <begin position="66"/>
        <end position="93"/>
    </location>
</feature>
<evidence type="ECO:0000256" key="8">
    <source>
        <dbReference type="ARBA" id="ARBA00022884"/>
    </source>
</evidence>
<dbReference type="InterPro" id="IPR012677">
    <property type="entry name" value="Nucleotide-bd_a/b_plait_sf"/>
</dbReference>
<dbReference type="SUPFAM" id="SSF54928">
    <property type="entry name" value="RNA-binding domain, RBD"/>
    <property type="match status" value="1"/>
</dbReference>
<evidence type="ECO:0000256" key="3">
    <source>
        <dbReference type="ARBA" id="ARBA00022664"/>
    </source>
</evidence>
<dbReference type="EMBL" id="MCGN01000007">
    <property type="protein sequence ID" value="ORY94732.1"/>
    <property type="molecule type" value="Genomic_DNA"/>
</dbReference>
<dbReference type="InterPro" id="IPR000504">
    <property type="entry name" value="RRM_dom"/>
</dbReference>
<dbReference type="PANTHER" id="PTHR14089">
    <property type="entry name" value="PRE-MRNA-SPLICING FACTOR RBM22"/>
    <property type="match status" value="1"/>
</dbReference>
<feature type="region of interest" description="Disordered" evidence="13">
    <location>
        <begin position="343"/>
        <end position="369"/>
    </location>
</feature>
<dbReference type="AlphaFoldDB" id="A0A1X2H866"/>
<dbReference type="Pfam" id="PF16131">
    <property type="entry name" value="Torus"/>
    <property type="match status" value="1"/>
</dbReference>
<dbReference type="FunFam" id="3.30.70.330:FF:000502">
    <property type="entry name" value="Pre-mRNA-splicing factor cwc2, putative"/>
    <property type="match status" value="1"/>
</dbReference>
<dbReference type="GO" id="GO:0071006">
    <property type="term" value="C:U2-type catalytic step 1 spliceosome"/>
    <property type="evidence" value="ECO:0007669"/>
    <property type="project" value="TreeGrafter"/>
</dbReference>
<evidence type="ECO:0000256" key="4">
    <source>
        <dbReference type="ARBA" id="ARBA00022723"/>
    </source>
</evidence>
<dbReference type="STRING" id="13706.A0A1X2H866"/>
<evidence type="ECO:0008006" key="18">
    <source>
        <dbReference type="Google" id="ProtNLM"/>
    </source>
</evidence>
<dbReference type="InterPro" id="IPR034181">
    <property type="entry name" value="Cwc2_RRM"/>
</dbReference>
<evidence type="ECO:0000256" key="1">
    <source>
        <dbReference type="ARBA" id="ARBA00004123"/>
    </source>
</evidence>
<dbReference type="GO" id="GO:0017070">
    <property type="term" value="F:U6 snRNA binding"/>
    <property type="evidence" value="ECO:0007669"/>
    <property type="project" value="TreeGrafter"/>
</dbReference>
<dbReference type="GO" id="GO:0008380">
    <property type="term" value="P:RNA splicing"/>
    <property type="evidence" value="ECO:0007669"/>
    <property type="project" value="UniProtKB-KW"/>
</dbReference>
<dbReference type="OMA" id="RETRCDI"/>
<gene>
    <name evidence="16" type="ORF">BCR43DRAFT_494508</name>
</gene>
<keyword evidence="7 12" id="KW-0862">Zinc</keyword>
<evidence type="ECO:0000256" key="9">
    <source>
        <dbReference type="ARBA" id="ARBA00023187"/>
    </source>
</evidence>
<keyword evidence="5" id="KW-0747">Spliceosome</keyword>
<evidence type="ECO:0000256" key="12">
    <source>
        <dbReference type="PROSITE-ProRule" id="PRU00723"/>
    </source>
</evidence>
<comment type="caution">
    <text evidence="16">The sequence shown here is derived from an EMBL/GenBank/DDBJ whole genome shotgun (WGS) entry which is preliminary data.</text>
</comment>
<dbReference type="InterPro" id="IPR035979">
    <property type="entry name" value="RBD_domain_sf"/>
</dbReference>
<evidence type="ECO:0000256" key="7">
    <source>
        <dbReference type="ARBA" id="ARBA00022833"/>
    </source>
</evidence>